<name>A0A7L4UMT2_BALHA</name>
<dbReference type="GO" id="GO:0006782">
    <property type="term" value="P:protoporphyrinogen IX biosynthetic process"/>
    <property type="evidence" value="ECO:0007669"/>
    <property type="project" value="UniProtKB-UniRule"/>
</dbReference>
<evidence type="ECO:0000256" key="9">
    <source>
        <dbReference type="RuleBase" id="RU366031"/>
    </source>
</evidence>
<proteinExistence type="inferred from homology"/>
<sequence>MTQSRVLFTKKITNNQKNSINIALDCYDFISIEMLDFHFPTTTPASHFVFTSKNAVDAVLSQYEINTTQSIYAVGKSTKAKLLEYAAFKNIQVPYNQYNAEGLIELFEQNNSNNFRYFCGKKRLPKLEDYFKTNQKKHQVIEVYDTILSPPSNLDTKNYQWLCFCSPSSIESFLTKYELLPHQDILCIGNTTAKVLNSHKNRIHVAKKATIDSMLNYLEEHYKN</sequence>
<dbReference type="RefSeq" id="WP_116496794.1">
    <property type="nucleotide sequence ID" value="NZ_QENZ01000005.1"/>
</dbReference>
<organism evidence="11 12">
    <name type="scientific">Balneicella halophila</name>
    <dbReference type="NCBI Taxonomy" id="1537566"/>
    <lineage>
        <taxon>Bacteria</taxon>
        <taxon>Pseudomonadati</taxon>
        <taxon>Bacteroidota</taxon>
        <taxon>Bacteroidia</taxon>
        <taxon>Bacteroidales</taxon>
        <taxon>Balneicellaceae</taxon>
        <taxon>Balneicella</taxon>
    </lineage>
</organism>
<evidence type="ECO:0000256" key="4">
    <source>
        <dbReference type="ARBA" id="ARBA00023239"/>
    </source>
</evidence>
<comment type="function">
    <text evidence="6 9">Catalyzes cyclization of the linear tetrapyrrole, hydroxymethylbilane, to the macrocyclic uroporphyrinogen III.</text>
</comment>
<dbReference type="CDD" id="cd06578">
    <property type="entry name" value="HemD"/>
    <property type="match status" value="1"/>
</dbReference>
<dbReference type="OrthoDB" id="1523900at2"/>
<evidence type="ECO:0000256" key="6">
    <source>
        <dbReference type="ARBA" id="ARBA00037589"/>
    </source>
</evidence>
<keyword evidence="4 9" id="KW-0456">Lyase</keyword>
<keyword evidence="12" id="KW-1185">Reference proteome</keyword>
<dbReference type="EMBL" id="QENZ01000005">
    <property type="protein sequence ID" value="PVX49934.1"/>
    <property type="molecule type" value="Genomic_DNA"/>
</dbReference>
<keyword evidence="5 9" id="KW-0627">Porphyrin biosynthesis</keyword>
<evidence type="ECO:0000256" key="7">
    <source>
        <dbReference type="ARBA" id="ARBA00040167"/>
    </source>
</evidence>
<comment type="catalytic activity">
    <reaction evidence="8 9">
        <text>hydroxymethylbilane = uroporphyrinogen III + H2O</text>
        <dbReference type="Rhea" id="RHEA:18965"/>
        <dbReference type="ChEBI" id="CHEBI:15377"/>
        <dbReference type="ChEBI" id="CHEBI:57308"/>
        <dbReference type="ChEBI" id="CHEBI:57845"/>
        <dbReference type="EC" id="4.2.1.75"/>
    </reaction>
</comment>
<comment type="pathway">
    <text evidence="1 9">Porphyrin-containing compound metabolism; protoporphyrin-IX biosynthesis; coproporphyrinogen-III from 5-aminolevulinate: step 3/4.</text>
</comment>
<dbReference type="InterPro" id="IPR036108">
    <property type="entry name" value="4pyrrol_syn_uPrphyn_synt_sf"/>
</dbReference>
<comment type="caution">
    <text evidence="11">The sequence shown here is derived from an EMBL/GenBank/DDBJ whole genome shotgun (WGS) entry which is preliminary data.</text>
</comment>
<evidence type="ECO:0000256" key="5">
    <source>
        <dbReference type="ARBA" id="ARBA00023244"/>
    </source>
</evidence>
<dbReference type="Proteomes" id="UP000251835">
    <property type="component" value="Unassembled WGS sequence"/>
</dbReference>
<dbReference type="PANTHER" id="PTHR38042:SF1">
    <property type="entry name" value="UROPORPHYRINOGEN-III SYNTHASE, CHLOROPLASTIC"/>
    <property type="match status" value="1"/>
</dbReference>
<evidence type="ECO:0000259" key="10">
    <source>
        <dbReference type="Pfam" id="PF02602"/>
    </source>
</evidence>
<evidence type="ECO:0000256" key="3">
    <source>
        <dbReference type="ARBA" id="ARBA00013109"/>
    </source>
</evidence>
<protein>
    <recommendedName>
        <fullName evidence="7 9">Uroporphyrinogen-III synthase</fullName>
        <ecNumber evidence="3 9">4.2.1.75</ecNumber>
    </recommendedName>
</protein>
<gene>
    <name evidence="11" type="ORF">C7377_1573</name>
</gene>
<dbReference type="Gene3D" id="3.40.50.10090">
    <property type="match status" value="2"/>
</dbReference>
<evidence type="ECO:0000256" key="1">
    <source>
        <dbReference type="ARBA" id="ARBA00004772"/>
    </source>
</evidence>
<dbReference type="EC" id="4.2.1.75" evidence="3 9"/>
<dbReference type="GO" id="GO:0004852">
    <property type="term" value="F:uroporphyrinogen-III synthase activity"/>
    <property type="evidence" value="ECO:0007669"/>
    <property type="project" value="UniProtKB-UniRule"/>
</dbReference>
<accession>A0A7L4UMT2</accession>
<evidence type="ECO:0000256" key="2">
    <source>
        <dbReference type="ARBA" id="ARBA00008133"/>
    </source>
</evidence>
<feature type="domain" description="Tetrapyrrole biosynthesis uroporphyrinogen III synthase" evidence="10">
    <location>
        <begin position="47"/>
        <end position="215"/>
    </location>
</feature>
<reference evidence="11 12" key="1">
    <citation type="submission" date="2018-05" db="EMBL/GenBank/DDBJ databases">
        <title>Genomic Encyclopedia of Type Strains, Phase IV (KMG-IV): sequencing the most valuable type-strain genomes for metagenomic binning, comparative biology and taxonomic classification.</title>
        <authorList>
            <person name="Goeker M."/>
        </authorList>
    </citation>
    <scope>NUCLEOTIDE SEQUENCE [LARGE SCALE GENOMIC DNA]</scope>
    <source>
        <strain evidence="11 12">DSM 28579</strain>
    </source>
</reference>
<evidence type="ECO:0000313" key="12">
    <source>
        <dbReference type="Proteomes" id="UP000251835"/>
    </source>
</evidence>
<dbReference type="SUPFAM" id="SSF69618">
    <property type="entry name" value="HemD-like"/>
    <property type="match status" value="1"/>
</dbReference>
<evidence type="ECO:0000256" key="8">
    <source>
        <dbReference type="ARBA" id="ARBA00048617"/>
    </source>
</evidence>
<dbReference type="AlphaFoldDB" id="A0A7L4UMT2"/>
<dbReference type="GO" id="GO:0006780">
    <property type="term" value="P:uroporphyrinogen III biosynthetic process"/>
    <property type="evidence" value="ECO:0007669"/>
    <property type="project" value="UniProtKB-UniRule"/>
</dbReference>
<comment type="similarity">
    <text evidence="2 9">Belongs to the uroporphyrinogen-III synthase family.</text>
</comment>
<dbReference type="Pfam" id="PF02602">
    <property type="entry name" value="HEM4"/>
    <property type="match status" value="1"/>
</dbReference>
<evidence type="ECO:0000313" key="11">
    <source>
        <dbReference type="EMBL" id="PVX49934.1"/>
    </source>
</evidence>
<dbReference type="PANTHER" id="PTHR38042">
    <property type="entry name" value="UROPORPHYRINOGEN-III SYNTHASE, CHLOROPLASTIC"/>
    <property type="match status" value="1"/>
</dbReference>
<dbReference type="InterPro" id="IPR039793">
    <property type="entry name" value="UROS/Hem4"/>
</dbReference>
<dbReference type="InterPro" id="IPR003754">
    <property type="entry name" value="4pyrrol_synth_uPrphyn_synth"/>
</dbReference>